<dbReference type="GO" id="GO:0005829">
    <property type="term" value="C:cytosol"/>
    <property type="evidence" value="ECO:0007669"/>
    <property type="project" value="TreeGrafter"/>
</dbReference>
<dbReference type="SFLD" id="SFLDG01140">
    <property type="entry name" value="C2.B:_Phosphomannomutase_and_P"/>
    <property type="match status" value="1"/>
</dbReference>
<dbReference type="PANTHER" id="PTHR10000">
    <property type="entry name" value="PHOSPHOSERINE PHOSPHATASE"/>
    <property type="match status" value="1"/>
</dbReference>
<protein>
    <submittedName>
        <fullName evidence="1">Cof-type HAD-IIB family hydrolase</fullName>
    </submittedName>
</protein>
<evidence type="ECO:0000313" key="2">
    <source>
        <dbReference type="Proteomes" id="UP000053523"/>
    </source>
</evidence>
<comment type="caution">
    <text evidence="1">The sequence shown here is derived from an EMBL/GenBank/DDBJ whole genome shotgun (WGS) entry which is preliminary data.</text>
</comment>
<dbReference type="AlphaFoldDB" id="A0A2K0A6G2"/>
<proteinExistence type="predicted"/>
<sequence>MTLNNIKAIFLDMDGTILHENNKASIKTKSIIDELREKGYKVFLATGRSYTEIDQLVPPQFEVDGIISSNGTSGEVNGDNLFMHSLSSESVKRIVSLAQQQEIYYEVFPFNGSRIALNEDKAWMQEMIKGDTPPNHVSESEWKSRLDAMSGKIDWKEDIPEDDYAKIYLFTPNLEKITTFRDELIQNQVLLNISVSNSSRFNAETMAYHTDKGTGIKEMIEHFNVKQEDTLVIGDSDNDRAMFAFGGYSVAMKNARQEIQEITNEVTQFTNEEDGAALFLESKFLK</sequence>
<dbReference type="NCBIfam" id="TIGR01484">
    <property type="entry name" value="HAD-SF-IIB"/>
    <property type="match status" value="1"/>
</dbReference>
<keyword evidence="1" id="KW-0378">Hydrolase</keyword>
<gene>
    <name evidence="1" type="ORF">AL503_007425</name>
</gene>
<reference evidence="1 2" key="1">
    <citation type="submission" date="2017-12" db="EMBL/GenBank/DDBJ databases">
        <title>FDA dAtabase for Regulatory Grade micrObial Sequences (FDA-ARGOS): Supporting development and validation of Infectious Disease Dx tests.</title>
        <authorList>
            <person name="Hoffmann M."/>
            <person name="Allard M."/>
            <person name="Evans P."/>
            <person name="Brown E."/>
            <person name="Tallon L."/>
            <person name="Sadzewicz L."/>
            <person name="Sengamalay N."/>
            <person name="Ott S."/>
            <person name="Godinez A."/>
            <person name="Nagaraj S."/>
            <person name="Vavikolanu K."/>
            <person name="Aluvathingal J."/>
            <person name="Nadendla S."/>
            <person name="Sichtig H."/>
        </authorList>
    </citation>
    <scope>NUCLEOTIDE SEQUENCE [LARGE SCALE GENOMIC DNA]</scope>
    <source>
        <strain evidence="1 2">FDAARGOS_148</strain>
    </source>
</reference>
<dbReference type="Pfam" id="PF08282">
    <property type="entry name" value="Hydrolase_3"/>
    <property type="match status" value="1"/>
</dbReference>
<dbReference type="GO" id="GO:0000287">
    <property type="term" value="F:magnesium ion binding"/>
    <property type="evidence" value="ECO:0007669"/>
    <property type="project" value="TreeGrafter"/>
</dbReference>
<evidence type="ECO:0000313" key="1">
    <source>
        <dbReference type="EMBL" id="PNN20620.1"/>
    </source>
</evidence>
<dbReference type="Gene3D" id="3.30.1240.10">
    <property type="match status" value="1"/>
</dbReference>
<dbReference type="Proteomes" id="UP000053523">
    <property type="component" value="Unassembled WGS sequence"/>
</dbReference>
<dbReference type="InterPro" id="IPR036412">
    <property type="entry name" value="HAD-like_sf"/>
</dbReference>
<dbReference type="SFLD" id="SFLDS00003">
    <property type="entry name" value="Haloacid_Dehalogenase"/>
    <property type="match status" value="1"/>
</dbReference>
<dbReference type="InterPro" id="IPR023214">
    <property type="entry name" value="HAD_sf"/>
</dbReference>
<dbReference type="NCBIfam" id="TIGR00099">
    <property type="entry name" value="Cof-subfamily"/>
    <property type="match status" value="1"/>
</dbReference>
<dbReference type="Gene3D" id="3.40.50.1000">
    <property type="entry name" value="HAD superfamily/HAD-like"/>
    <property type="match status" value="1"/>
</dbReference>
<dbReference type="InterPro" id="IPR006379">
    <property type="entry name" value="HAD-SF_hydro_IIB"/>
</dbReference>
<organism evidence="1 2">
    <name type="scientific">Staphylococcus haemolyticus</name>
    <dbReference type="NCBI Taxonomy" id="1283"/>
    <lineage>
        <taxon>Bacteria</taxon>
        <taxon>Bacillati</taxon>
        <taxon>Bacillota</taxon>
        <taxon>Bacilli</taxon>
        <taxon>Bacillales</taxon>
        <taxon>Staphylococcaceae</taxon>
        <taxon>Staphylococcus</taxon>
    </lineage>
</organism>
<accession>A0A2K0A6G2</accession>
<dbReference type="PANTHER" id="PTHR10000:SF55">
    <property type="entry name" value="5-AMINO-6-(5-PHOSPHO-D-RIBITYLAMINO)URACIL PHOSPHATASE YCSE"/>
    <property type="match status" value="1"/>
</dbReference>
<dbReference type="SUPFAM" id="SSF56784">
    <property type="entry name" value="HAD-like"/>
    <property type="match status" value="1"/>
</dbReference>
<name>A0A2K0A6G2_STAHA</name>
<dbReference type="EMBL" id="LORN02000015">
    <property type="protein sequence ID" value="PNN20620.1"/>
    <property type="molecule type" value="Genomic_DNA"/>
</dbReference>
<dbReference type="GO" id="GO:0016791">
    <property type="term" value="F:phosphatase activity"/>
    <property type="evidence" value="ECO:0007669"/>
    <property type="project" value="TreeGrafter"/>
</dbReference>
<dbReference type="InterPro" id="IPR000150">
    <property type="entry name" value="Cof"/>
</dbReference>